<evidence type="ECO:0000256" key="4">
    <source>
        <dbReference type="ARBA" id="ARBA00022574"/>
    </source>
</evidence>
<evidence type="ECO:0000256" key="8">
    <source>
        <dbReference type="PROSITE-ProRule" id="PRU00221"/>
    </source>
</evidence>
<dbReference type="InterPro" id="IPR001680">
    <property type="entry name" value="WD40_rpt"/>
</dbReference>
<accession>A0AAX4NWU7</accession>
<comment type="similarity">
    <text evidence="2">Belongs to the WD repeat SEC13 family.</text>
</comment>
<dbReference type="GO" id="GO:0035859">
    <property type="term" value="C:Seh1-associated complex"/>
    <property type="evidence" value="ECO:0007669"/>
    <property type="project" value="TreeGrafter"/>
</dbReference>
<comment type="subcellular location">
    <subcellularLocation>
        <location evidence="1">Nucleus envelope</location>
    </subcellularLocation>
</comment>
<feature type="region of interest" description="Disordered" evidence="9">
    <location>
        <begin position="1"/>
        <end position="33"/>
    </location>
</feature>
<evidence type="ECO:0000256" key="5">
    <source>
        <dbReference type="ARBA" id="ARBA00022737"/>
    </source>
</evidence>
<dbReference type="PANTHER" id="PTHR11024">
    <property type="entry name" value="NUCLEAR PORE COMPLEX PROTEIN SEC13 / SEH1 FAMILY MEMBER"/>
    <property type="match status" value="1"/>
</dbReference>
<evidence type="ECO:0000313" key="11">
    <source>
        <dbReference type="Proteomes" id="UP001472866"/>
    </source>
</evidence>
<protein>
    <submittedName>
        <fullName evidence="10">Nucleoporin</fullName>
    </submittedName>
</protein>
<gene>
    <name evidence="10" type="ORF">HKI87_01g00190</name>
</gene>
<keyword evidence="11" id="KW-1185">Reference proteome</keyword>
<keyword evidence="3" id="KW-0813">Transport</keyword>
<dbReference type="SUPFAM" id="SSF50978">
    <property type="entry name" value="WD40 repeat-like"/>
    <property type="match status" value="1"/>
</dbReference>
<keyword evidence="5" id="KW-0677">Repeat</keyword>
<dbReference type="GO" id="GO:1904263">
    <property type="term" value="P:positive regulation of TORC1 signaling"/>
    <property type="evidence" value="ECO:0007669"/>
    <property type="project" value="TreeGrafter"/>
</dbReference>
<dbReference type="SMART" id="SM00320">
    <property type="entry name" value="WD40"/>
    <property type="match status" value="3"/>
</dbReference>
<evidence type="ECO:0000256" key="2">
    <source>
        <dbReference type="ARBA" id="ARBA00010102"/>
    </source>
</evidence>
<dbReference type="GO" id="GO:0005198">
    <property type="term" value="F:structural molecule activity"/>
    <property type="evidence" value="ECO:0007669"/>
    <property type="project" value="InterPro"/>
</dbReference>
<evidence type="ECO:0000256" key="6">
    <source>
        <dbReference type="ARBA" id="ARBA00022927"/>
    </source>
</evidence>
<dbReference type="Gene3D" id="2.130.10.10">
    <property type="entry name" value="YVTN repeat-like/Quinoprotein amine dehydrogenase"/>
    <property type="match status" value="1"/>
</dbReference>
<dbReference type="GO" id="GO:0015031">
    <property type="term" value="P:protein transport"/>
    <property type="evidence" value="ECO:0007669"/>
    <property type="project" value="UniProtKB-KW"/>
</dbReference>
<dbReference type="InterPro" id="IPR036322">
    <property type="entry name" value="WD40_repeat_dom_sf"/>
</dbReference>
<feature type="compositionally biased region" description="Polar residues" evidence="9">
    <location>
        <begin position="1"/>
        <end position="17"/>
    </location>
</feature>
<evidence type="ECO:0000256" key="9">
    <source>
        <dbReference type="SAM" id="MobiDB-lite"/>
    </source>
</evidence>
<proteinExistence type="inferred from homology"/>
<evidence type="ECO:0000256" key="7">
    <source>
        <dbReference type="ARBA" id="ARBA00023242"/>
    </source>
</evidence>
<evidence type="ECO:0000256" key="3">
    <source>
        <dbReference type="ARBA" id="ARBA00022448"/>
    </source>
</evidence>
<keyword evidence="4 8" id="KW-0853">WD repeat</keyword>
<organism evidence="10 11">
    <name type="scientific">Chloropicon roscoffensis</name>
    <dbReference type="NCBI Taxonomy" id="1461544"/>
    <lineage>
        <taxon>Eukaryota</taxon>
        <taxon>Viridiplantae</taxon>
        <taxon>Chlorophyta</taxon>
        <taxon>Chloropicophyceae</taxon>
        <taxon>Chloropicales</taxon>
        <taxon>Chloropicaceae</taxon>
        <taxon>Chloropicon</taxon>
    </lineage>
</organism>
<keyword evidence="7" id="KW-0539">Nucleus</keyword>
<dbReference type="PANTHER" id="PTHR11024:SF3">
    <property type="entry name" value="NUCLEOPORIN SEH1"/>
    <property type="match status" value="1"/>
</dbReference>
<dbReference type="GO" id="GO:0031080">
    <property type="term" value="C:nuclear pore outer ring"/>
    <property type="evidence" value="ECO:0007669"/>
    <property type="project" value="TreeGrafter"/>
</dbReference>
<keyword evidence="6" id="KW-0653">Protein transport</keyword>
<sequence length="366" mass="38829">MGTHGVRTTRTELTSQGPGKAREDDPSDAKGGFGLPSCLGGGGGEVIAIAYDHNARRCSVATRDGGTLAVYVKDASDAWDMEREWTCTGHEVNGTEGPSPGMEGGLHAGPVTQVAWAHSEFGQVFASASADGFVCVWFERSPGQWDLASSFKCSRTPCLCLKFSPHQYGLNLGVSSGDGHIRIYRSEDHTNLSDWQLTQDLHACGARSDPSPCPCFCWRPYSQDVPEMLLVGCRSSCSVWSFDGHLGRWTRVADLAEHDGGDVVEDVDWASPCGKTAELVAFARGAAAFVVQLREGPGGVLAVSTVARCDHGKGAGTGGGGRVAQVEWNRLGTTLATSGDDGVVRLWRPDLTDEWHEMAAIVGGDG</sequence>
<dbReference type="GO" id="GO:0034198">
    <property type="term" value="P:cellular response to amino acid starvation"/>
    <property type="evidence" value="ECO:0007669"/>
    <property type="project" value="TreeGrafter"/>
</dbReference>
<dbReference type="Pfam" id="PF00400">
    <property type="entry name" value="WD40"/>
    <property type="match status" value="2"/>
</dbReference>
<reference evidence="10 11" key="1">
    <citation type="submission" date="2024-03" db="EMBL/GenBank/DDBJ databases">
        <title>Complete genome sequence of the green alga Chloropicon roscoffensis RCC1871.</title>
        <authorList>
            <person name="Lemieux C."/>
            <person name="Pombert J.-F."/>
            <person name="Otis C."/>
            <person name="Turmel M."/>
        </authorList>
    </citation>
    <scope>NUCLEOTIDE SEQUENCE [LARGE SCALE GENOMIC DNA]</scope>
    <source>
        <strain evidence="10 11">RCC1871</strain>
    </source>
</reference>
<evidence type="ECO:0000256" key="1">
    <source>
        <dbReference type="ARBA" id="ARBA00004259"/>
    </source>
</evidence>
<evidence type="ECO:0000313" key="10">
    <source>
        <dbReference type="EMBL" id="WZN58497.1"/>
    </source>
</evidence>
<feature type="repeat" description="WD" evidence="8">
    <location>
        <begin position="316"/>
        <end position="347"/>
    </location>
</feature>
<dbReference type="InterPro" id="IPR015943">
    <property type="entry name" value="WD40/YVTN_repeat-like_dom_sf"/>
</dbReference>
<dbReference type="AlphaFoldDB" id="A0AAX4NWU7"/>
<dbReference type="PROSITE" id="PS50082">
    <property type="entry name" value="WD_REPEATS_2"/>
    <property type="match status" value="1"/>
</dbReference>
<dbReference type="Proteomes" id="UP001472866">
    <property type="component" value="Chromosome 01"/>
</dbReference>
<dbReference type="EMBL" id="CP151501">
    <property type="protein sequence ID" value="WZN58497.1"/>
    <property type="molecule type" value="Genomic_DNA"/>
</dbReference>
<name>A0AAX4NWU7_9CHLO</name>
<dbReference type="InterPro" id="IPR037363">
    <property type="entry name" value="Sec13/Seh1_fam"/>
</dbReference>